<organism evidence="2 3">
    <name type="scientific">Sinanodonta woodiana</name>
    <name type="common">Chinese pond mussel</name>
    <name type="synonym">Anodonta woodiana</name>
    <dbReference type="NCBI Taxonomy" id="1069815"/>
    <lineage>
        <taxon>Eukaryota</taxon>
        <taxon>Metazoa</taxon>
        <taxon>Spiralia</taxon>
        <taxon>Lophotrochozoa</taxon>
        <taxon>Mollusca</taxon>
        <taxon>Bivalvia</taxon>
        <taxon>Autobranchia</taxon>
        <taxon>Heteroconchia</taxon>
        <taxon>Palaeoheterodonta</taxon>
        <taxon>Unionida</taxon>
        <taxon>Unionoidea</taxon>
        <taxon>Unionidae</taxon>
        <taxon>Unioninae</taxon>
        <taxon>Sinanodonta</taxon>
    </lineage>
</organism>
<sequence>MASTDVSSVCHNSIINSSMLTDSYFGGLGSVTYIANPQSQDKPNNNVGLVKTRNLNLQANKQDDDLFSDTNGLQSIQKGCDQGPKEQRHLTKGVIPLIETKPVVTNINTTAEYNTWYKGLSILPWEDFVANPRKLNDLFYSERNENITYDPDEVNVFFHGKNVMAPVLGDVSENGKSWNIVVKTQKELSQIRSALTGRVSVFGVTLVYKEKGQSQPLRGTDMKCINLNGCVQRWCKRVLLTECCAVGAKLVITSGEEYESLVTAENIVCCIFCFPVWFVQTAIYKLHRVSTYDDFKVRFDSDDLFLHGAFQDAVCQRQEIFQISKEGDVFRTKAMSSNSHGDPQNRVPEMTVGQDNHKFVCIKKYPQNGEDGDGQIIEYETTTFQEIILRRKTKVLSKVKREKSHTKEDEKKPEVLDSESTIVKTPYVEKQTDTNDFEGDESESDDTSQIPVIASSIMERQTQDKTEFTLEGSGSFFMKSQETLSPTLKEMHENKADASDTVLHTFREESSSDDSDESFSPEHETDKTGKMRETEDVRKEILRISQTLPALKEDRYKSKTIEKVVTDEMKKEKKATRTNGKYKKMNIKKCIKDLMKTTEYREDMPELPSKNDARYAASVKPKFVRNLVTTEKDSNTSGNDKANISEDAVHAMHNNAKSSSDSDNVEETSQGRVTTDVEHFDENLFTDDKLDVINPPQERINNYNEVIELDSEINESKRVFEEKENIDKVDSFLSQMQDLPNRKHAYKDGPCEYVNTGDKVFQTNPEFKLRNDLSRGFIDKTPDRDLHEASISPVGQTKWAQRIATSDSSQSKLEADLEICDSDGDIKEYIPTLTTQPSGKLIEIGMGPGTVGSLTRVRKGRSKYDSTRKYLGERVPKKKNK</sequence>
<feature type="region of interest" description="Disordered" evidence="1">
    <location>
        <begin position="507"/>
        <end position="539"/>
    </location>
</feature>
<evidence type="ECO:0000256" key="1">
    <source>
        <dbReference type="SAM" id="MobiDB-lite"/>
    </source>
</evidence>
<evidence type="ECO:0000313" key="2">
    <source>
        <dbReference type="EMBL" id="KAL3879100.1"/>
    </source>
</evidence>
<dbReference type="AlphaFoldDB" id="A0ABD3X2N5"/>
<feature type="region of interest" description="Disordered" evidence="1">
    <location>
        <begin position="628"/>
        <end position="677"/>
    </location>
</feature>
<proteinExistence type="predicted"/>
<gene>
    <name evidence="2" type="ORF">ACJMK2_031413</name>
</gene>
<feature type="compositionally biased region" description="Basic and acidic residues" evidence="1">
    <location>
        <begin position="520"/>
        <end position="539"/>
    </location>
</feature>
<feature type="compositionally biased region" description="Basic and acidic residues" evidence="1">
    <location>
        <begin position="862"/>
        <end position="875"/>
    </location>
</feature>
<accession>A0ABD3X2N5</accession>
<keyword evidence="3" id="KW-1185">Reference proteome</keyword>
<protein>
    <submittedName>
        <fullName evidence="2">Uncharacterized protein</fullName>
    </submittedName>
</protein>
<feature type="compositionally biased region" description="Basic and acidic residues" evidence="1">
    <location>
        <begin position="405"/>
        <end position="415"/>
    </location>
</feature>
<comment type="caution">
    <text evidence="2">The sequence shown here is derived from an EMBL/GenBank/DDBJ whole genome shotgun (WGS) entry which is preliminary data.</text>
</comment>
<name>A0ABD3X2N5_SINWO</name>
<evidence type="ECO:0000313" key="3">
    <source>
        <dbReference type="Proteomes" id="UP001634394"/>
    </source>
</evidence>
<feature type="region of interest" description="Disordered" evidence="1">
    <location>
        <begin position="840"/>
        <end position="881"/>
    </location>
</feature>
<feature type="compositionally biased region" description="Polar residues" evidence="1">
    <location>
        <begin position="655"/>
        <end position="673"/>
    </location>
</feature>
<feature type="region of interest" description="Disordered" evidence="1">
    <location>
        <begin position="399"/>
        <end position="449"/>
    </location>
</feature>
<feature type="compositionally biased region" description="Acidic residues" evidence="1">
    <location>
        <begin position="435"/>
        <end position="446"/>
    </location>
</feature>
<reference evidence="2 3" key="1">
    <citation type="submission" date="2024-11" db="EMBL/GenBank/DDBJ databases">
        <title>Chromosome-level genome assembly of the freshwater bivalve Anodonta woodiana.</title>
        <authorList>
            <person name="Chen X."/>
        </authorList>
    </citation>
    <scope>NUCLEOTIDE SEQUENCE [LARGE SCALE GENOMIC DNA]</scope>
    <source>
        <strain evidence="2">MN2024</strain>
        <tissue evidence="2">Gills</tissue>
    </source>
</reference>
<dbReference type="EMBL" id="JBJQND010000004">
    <property type="protein sequence ID" value="KAL3879100.1"/>
    <property type="molecule type" value="Genomic_DNA"/>
</dbReference>
<dbReference type="Proteomes" id="UP001634394">
    <property type="component" value="Unassembled WGS sequence"/>
</dbReference>